<reference evidence="1" key="1">
    <citation type="submission" date="2019-11" db="EMBL/GenBank/DDBJ databases">
        <authorList>
            <person name="Liu Y."/>
            <person name="Hou J."/>
            <person name="Li T.-Q."/>
            <person name="Guan C.-H."/>
            <person name="Wu X."/>
            <person name="Wu H.-Z."/>
            <person name="Ling F."/>
            <person name="Zhang R."/>
            <person name="Shi X.-G."/>
            <person name="Ren J.-P."/>
            <person name="Chen E.-F."/>
            <person name="Sun J.-M."/>
        </authorList>
    </citation>
    <scope>NUCLEOTIDE SEQUENCE</scope>
    <source>
        <strain evidence="1">Adult_tree_wgs_1</strain>
        <tissue evidence="1">Leaves</tissue>
    </source>
</reference>
<gene>
    <name evidence="1" type="ORF">RHSIM_Rhsim09G0046000</name>
</gene>
<name>A0A834GGE1_RHOSS</name>
<dbReference type="OrthoDB" id="1704153at2759"/>
<organism evidence="1 2">
    <name type="scientific">Rhododendron simsii</name>
    <name type="common">Sims's rhododendron</name>
    <dbReference type="NCBI Taxonomy" id="118357"/>
    <lineage>
        <taxon>Eukaryota</taxon>
        <taxon>Viridiplantae</taxon>
        <taxon>Streptophyta</taxon>
        <taxon>Embryophyta</taxon>
        <taxon>Tracheophyta</taxon>
        <taxon>Spermatophyta</taxon>
        <taxon>Magnoliopsida</taxon>
        <taxon>eudicotyledons</taxon>
        <taxon>Gunneridae</taxon>
        <taxon>Pentapetalae</taxon>
        <taxon>asterids</taxon>
        <taxon>Ericales</taxon>
        <taxon>Ericaceae</taxon>
        <taxon>Ericoideae</taxon>
        <taxon>Rhodoreae</taxon>
        <taxon>Rhododendron</taxon>
    </lineage>
</organism>
<sequence length="356" mass="40927">MHSPVLFEWGFYRKTKRWKQSNKLYVVEETSREEGDETDMARIRGSEKVSFKYGSRESVEMVRRGSIKAVRLASSSLKELAKEYAVRNNKAGRQDFVRLLGAYLLHSLFFPVGTTVKWVYLERVEDLFWLCEHTNLVKPINPKECLDRIKWRTMDLVSAFREIALKELKSDQVVSRQPNIHDTNMVSENIDNGEAGMSREKIGNEGRNGSPEYSNGTECSKRKYALVNGKKGDSARMIRTWGSVHTVEAFWKQGSVHTPFGAEIASRISDIRDSGPSIEYIGNQTKHDQNSRLIGELRDQIAKMKDRMKRIEEIHAREIAIKDKKIESLDETVLVLLSENSKLWDQLTETAVHEVT</sequence>
<dbReference type="Proteomes" id="UP000626092">
    <property type="component" value="Unassembled WGS sequence"/>
</dbReference>
<accession>A0A834GGE1</accession>
<comment type="caution">
    <text evidence="1">The sequence shown here is derived from an EMBL/GenBank/DDBJ whole genome shotgun (WGS) entry which is preliminary data.</text>
</comment>
<protein>
    <submittedName>
        <fullName evidence="1">Uncharacterized protein</fullName>
    </submittedName>
</protein>
<keyword evidence="2" id="KW-1185">Reference proteome</keyword>
<dbReference type="AlphaFoldDB" id="A0A834GGE1"/>
<dbReference type="EMBL" id="WJXA01000009">
    <property type="protein sequence ID" value="KAF7132099.1"/>
    <property type="molecule type" value="Genomic_DNA"/>
</dbReference>
<evidence type="ECO:0000313" key="2">
    <source>
        <dbReference type="Proteomes" id="UP000626092"/>
    </source>
</evidence>
<proteinExistence type="predicted"/>
<evidence type="ECO:0000313" key="1">
    <source>
        <dbReference type="EMBL" id="KAF7132099.1"/>
    </source>
</evidence>